<dbReference type="Proteomes" id="UP000008177">
    <property type="component" value="Unplaced contigs"/>
</dbReference>
<reference evidence="2" key="1">
    <citation type="journal article" date="2011" name="PLoS Genet.">
        <title>Genomic analysis of the necrotrophic fungal pathogens Sclerotinia sclerotiorum and Botrytis cinerea.</title>
        <authorList>
            <person name="Amselem J."/>
            <person name="Cuomo C.A."/>
            <person name="van Kan J.A."/>
            <person name="Viaud M."/>
            <person name="Benito E.P."/>
            <person name="Couloux A."/>
            <person name="Coutinho P.M."/>
            <person name="de Vries R.P."/>
            <person name="Dyer P.S."/>
            <person name="Fillinger S."/>
            <person name="Fournier E."/>
            <person name="Gout L."/>
            <person name="Hahn M."/>
            <person name="Kohn L."/>
            <person name="Lapalu N."/>
            <person name="Plummer K.M."/>
            <person name="Pradier J.M."/>
            <person name="Quevillon E."/>
            <person name="Sharon A."/>
            <person name="Simon A."/>
            <person name="ten Have A."/>
            <person name="Tudzynski B."/>
            <person name="Tudzynski P."/>
            <person name="Wincker P."/>
            <person name="Andrew M."/>
            <person name="Anthouard V."/>
            <person name="Beever R.E."/>
            <person name="Beffa R."/>
            <person name="Benoit I."/>
            <person name="Bouzid O."/>
            <person name="Brault B."/>
            <person name="Chen Z."/>
            <person name="Choquer M."/>
            <person name="Collemare J."/>
            <person name="Cotton P."/>
            <person name="Danchin E.G."/>
            <person name="Da Silva C."/>
            <person name="Gautier A."/>
            <person name="Giraud C."/>
            <person name="Giraud T."/>
            <person name="Gonzalez C."/>
            <person name="Grossetete S."/>
            <person name="Guldener U."/>
            <person name="Henrissat B."/>
            <person name="Howlett B.J."/>
            <person name="Kodira C."/>
            <person name="Kretschmer M."/>
            <person name="Lappartient A."/>
            <person name="Leroch M."/>
            <person name="Levis C."/>
            <person name="Mauceli E."/>
            <person name="Neuveglise C."/>
            <person name="Oeser B."/>
            <person name="Pearson M."/>
            <person name="Poulain J."/>
            <person name="Poussereau N."/>
            <person name="Quesneville H."/>
            <person name="Rascle C."/>
            <person name="Schumacher J."/>
            <person name="Segurens B."/>
            <person name="Sexton A."/>
            <person name="Silva E."/>
            <person name="Sirven C."/>
            <person name="Soanes D.M."/>
            <person name="Talbot N.J."/>
            <person name="Templeton M."/>
            <person name="Yandava C."/>
            <person name="Yarden O."/>
            <person name="Zeng Q."/>
            <person name="Rollins J.A."/>
            <person name="Lebrun M.H."/>
            <person name="Dickman M."/>
        </authorList>
    </citation>
    <scope>NUCLEOTIDE SEQUENCE [LARGE SCALE GENOMIC DNA]</scope>
    <source>
        <strain evidence="2">T4</strain>
    </source>
</reference>
<evidence type="ECO:0000313" key="2">
    <source>
        <dbReference type="Proteomes" id="UP000008177"/>
    </source>
</evidence>
<dbReference type="InParanoid" id="G2XUG3"/>
<dbReference type="AlphaFoldDB" id="G2XUG3"/>
<dbReference type="HOGENOM" id="CLU_3207515_0_0_1"/>
<organism evidence="1 2">
    <name type="scientific">Botryotinia fuckeliana (strain T4)</name>
    <name type="common">Noble rot fungus</name>
    <name type="synonym">Botrytis cinerea</name>
    <dbReference type="NCBI Taxonomy" id="999810"/>
    <lineage>
        <taxon>Eukaryota</taxon>
        <taxon>Fungi</taxon>
        <taxon>Dikarya</taxon>
        <taxon>Ascomycota</taxon>
        <taxon>Pezizomycotina</taxon>
        <taxon>Leotiomycetes</taxon>
        <taxon>Helotiales</taxon>
        <taxon>Sclerotiniaceae</taxon>
        <taxon>Botrytis</taxon>
    </lineage>
</organism>
<evidence type="ECO:0000313" key="1">
    <source>
        <dbReference type="EMBL" id="CCD44133.1"/>
    </source>
</evidence>
<name>G2XUG3_BOTF4</name>
<dbReference type="EMBL" id="FQ790270">
    <property type="protein sequence ID" value="CCD44133.1"/>
    <property type="molecule type" value="Genomic_DNA"/>
</dbReference>
<proteinExistence type="predicted"/>
<gene>
    <name evidence="1" type="ORF">BofuT4_uP057130.1</name>
</gene>
<sequence>MESLIAAMAYRFYQCLEQQYRALSARLPLLSVTSIKDPKCSLQGA</sequence>
<accession>G2XUG3</accession>
<protein>
    <submittedName>
        <fullName evidence="1">Uncharacterized protein</fullName>
    </submittedName>
</protein>